<dbReference type="AlphaFoldDB" id="A0A4R5DT53"/>
<evidence type="ECO:0000313" key="1">
    <source>
        <dbReference type="EMBL" id="TDE17696.1"/>
    </source>
</evidence>
<dbReference type="EMBL" id="SMFL01000002">
    <property type="protein sequence ID" value="TDE17696.1"/>
    <property type="molecule type" value="Genomic_DNA"/>
</dbReference>
<dbReference type="Proteomes" id="UP000294850">
    <property type="component" value="Unassembled WGS sequence"/>
</dbReference>
<dbReference type="RefSeq" id="WP_131957562.1">
    <property type="nucleotide sequence ID" value="NZ_SMFL01000002.1"/>
</dbReference>
<reference evidence="1 2" key="1">
    <citation type="submission" date="2019-03" db="EMBL/GenBank/DDBJ databases">
        <title>Dyadobacter AR-3-6 sp. nov., isolated from arctic soil.</title>
        <authorList>
            <person name="Chaudhary D.K."/>
        </authorList>
    </citation>
    <scope>NUCLEOTIDE SEQUENCE [LARGE SCALE GENOMIC DNA]</scope>
    <source>
        <strain evidence="1 2">AR-3-6</strain>
    </source>
</reference>
<protein>
    <submittedName>
        <fullName evidence="1">Uncharacterized protein</fullName>
    </submittedName>
</protein>
<comment type="caution">
    <text evidence="1">The sequence shown here is derived from an EMBL/GenBank/DDBJ whole genome shotgun (WGS) entry which is preliminary data.</text>
</comment>
<dbReference type="Pfam" id="PF14354">
    <property type="entry name" value="Lar_restr_allev"/>
    <property type="match status" value="1"/>
</dbReference>
<dbReference type="OrthoDB" id="6631093at2"/>
<proteinExistence type="predicted"/>
<evidence type="ECO:0000313" key="2">
    <source>
        <dbReference type="Proteomes" id="UP000294850"/>
    </source>
</evidence>
<sequence>MTDQSKPTTELKPCPFCGGQPAGYKQEHVYAPKTAIERGGKLYKPTMSISCTCGLQITRDADLEEKYGEKSYDIIHKAWNTRADLVPAAPTGDKAAALRRVMMALATNGIRYDGLKKDRETLQAALQENTAPDDLVNALEHAHCETNQRYGYVEGWNAALFKHLGNK</sequence>
<gene>
    <name evidence="1" type="ORF">E0F88_07345</name>
</gene>
<keyword evidence="2" id="KW-1185">Reference proteome</keyword>
<organism evidence="1 2">
    <name type="scientific">Dyadobacter psychrotolerans</name>
    <dbReference type="NCBI Taxonomy" id="2541721"/>
    <lineage>
        <taxon>Bacteria</taxon>
        <taxon>Pseudomonadati</taxon>
        <taxon>Bacteroidota</taxon>
        <taxon>Cytophagia</taxon>
        <taxon>Cytophagales</taxon>
        <taxon>Spirosomataceae</taxon>
        <taxon>Dyadobacter</taxon>
    </lineage>
</organism>
<name>A0A4R5DT53_9BACT</name>
<accession>A0A4R5DT53</accession>